<comment type="caution">
    <text evidence="1">The sequence shown here is derived from an EMBL/GenBank/DDBJ whole genome shotgun (WGS) entry which is preliminary data.</text>
</comment>
<dbReference type="Proteomes" id="UP000821865">
    <property type="component" value="Chromosome 4"/>
</dbReference>
<sequence length="309" mass="34756">MEGFLLTVELAVTATRLAELVALGERIGLQGAKLGAWVDEQTAQVHEEVLAEREAAKSQLELETRILGLRLKLAEQELRQIGINMGFTGTDLKSWVQSKLEALEQGKDVPFEFVNEIKEREERILQLRRTYLHAREKAREGEDTDHVPSTGAKWADENAAAQRATTKLLNSKNPAKPGITFAKRIQIVAMCDRGISQEEIVRVTDLAYFSVNSIVNAYRAKSRLENLLRGCRPRATKAEEDERILNAAKRDPIVTSKQIENDLGRNASTAAIRRRRHEGDLHSRVPARKPLLSGLNKAKRLLFAQEHQD</sequence>
<evidence type="ECO:0000313" key="2">
    <source>
        <dbReference type="Proteomes" id="UP000821865"/>
    </source>
</evidence>
<keyword evidence="2" id="KW-1185">Reference proteome</keyword>
<accession>A0ACB8CUY0</accession>
<name>A0ACB8CUY0_DERSI</name>
<protein>
    <submittedName>
        <fullName evidence="1">Uncharacterized protein</fullName>
    </submittedName>
</protein>
<organism evidence="1 2">
    <name type="scientific">Dermacentor silvarum</name>
    <name type="common">Tick</name>
    <dbReference type="NCBI Taxonomy" id="543639"/>
    <lineage>
        <taxon>Eukaryota</taxon>
        <taxon>Metazoa</taxon>
        <taxon>Ecdysozoa</taxon>
        <taxon>Arthropoda</taxon>
        <taxon>Chelicerata</taxon>
        <taxon>Arachnida</taxon>
        <taxon>Acari</taxon>
        <taxon>Parasitiformes</taxon>
        <taxon>Ixodida</taxon>
        <taxon>Ixodoidea</taxon>
        <taxon>Ixodidae</taxon>
        <taxon>Rhipicephalinae</taxon>
        <taxon>Dermacentor</taxon>
    </lineage>
</organism>
<proteinExistence type="predicted"/>
<reference evidence="1" key="1">
    <citation type="submission" date="2020-05" db="EMBL/GenBank/DDBJ databases">
        <title>Large-scale comparative analyses of tick genomes elucidate their genetic diversity and vector capacities.</title>
        <authorList>
            <person name="Jia N."/>
            <person name="Wang J."/>
            <person name="Shi W."/>
            <person name="Du L."/>
            <person name="Sun Y."/>
            <person name="Zhan W."/>
            <person name="Jiang J."/>
            <person name="Wang Q."/>
            <person name="Zhang B."/>
            <person name="Ji P."/>
            <person name="Sakyi L.B."/>
            <person name="Cui X."/>
            <person name="Yuan T."/>
            <person name="Jiang B."/>
            <person name="Yang W."/>
            <person name="Lam T.T.-Y."/>
            <person name="Chang Q."/>
            <person name="Ding S."/>
            <person name="Wang X."/>
            <person name="Zhu J."/>
            <person name="Ruan X."/>
            <person name="Zhao L."/>
            <person name="Wei J."/>
            <person name="Que T."/>
            <person name="Du C."/>
            <person name="Cheng J."/>
            <person name="Dai P."/>
            <person name="Han X."/>
            <person name="Huang E."/>
            <person name="Gao Y."/>
            <person name="Liu J."/>
            <person name="Shao H."/>
            <person name="Ye R."/>
            <person name="Li L."/>
            <person name="Wei W."/>
            <person name="Wang X."/>
            <person name="Wang C."/>
            <person name="Yang T."/>
            <person name="Huo Q."/>
            <person name="Li W."/>
            <person name="Guo W."/>
            <person name="Chen H."/>
            <person name="Zhou L."/>
            <person name="Ni X."/>
            <person name="Tian J."/>
            <person name="Zhou Y."/>
            <person name="Sheng Y."/>
            <person name="Liu T."/>
            <person name="Pan Y."/>
            <person name="Xia L."/>
            <person name="Li J."/>
            <person name="Zhao F."/>
            <person name="Cao W."/>
        </authorList>
    </citation>
    <scope>NUCLEOTIDE SEQUENCE</scope>
    <source>
        <strain evidence="1">Dsil-2018</strain>
    </source>
</reference>
<evidence type="ECO:0000313" key="1">
    <source>
        <dbReference type="EMBL" id="KAH7953060.1"/>
    </source>
</evidence>
<gene>
    <name evidence="1" type="ORF">HPB49_004209</name>
</gene>
<dbReference type="EMBL" id="CM023473">
    <property type="protein sequence ID" value="KAH7953060.1"/>
    <property type="molecule type" value="Genomic_DNA"/>
</dbReference>